<protein>
    <recommendedName>
        <fullName evidence="3">AMP-dependent synthetase/ligase domain-containing protein</fullName>
    </recommendedName>
</protein>
<sequence>MQTIPQKFNETAAKFPKRPALKFKYHGAYLSVSFAELRQRVAVMAQGLQSLGVRHGDRVAILSENRTEWVRTDLATLTLGAIVVPVHTTLSPTIIKHILNDSGAKLVVVSNQSQLNKLLLAIDELPALETVVFINLDHPEIYQTKGKQLMSLDEVMTAGERSSQAIDSSVEADDVASIVYTSGTTALPKGVMLTHRNFMFNAEASLTAVPATERDRFLSFLPLSHVLERTCGYYAPLVCRGACIAYAEDIKMLAQNLREIKPTMMISVPRIFEKLHKSIWDKMKPAGSLKYRLFIWALKQVPGNLGHLLADRLLFRRIRAKLGGHLRVTISGGSSLNPRLARFFQRLKITIVEGYGLTETAPVVTACRLGNVKIGTVGIQLPGVEIKLGPDKEILVHGPNVMKGYYNNLTLTNEVIDADGWFHTGDLGFIDREGFLVIIGRKKEMISLSTGKIVWPEQLELQLNNDRLISQSCVFGNNRSYLVALLVPDWQEVNRSLPELQSNGREPDQMVRSPQLQQLIQRRLEKINDQLADWEKIRTFTLLPREFSQAGDELTPTLKLRRTVIASRYAKEIERMYS</sequence>
<dbReference type="InterPro" id="IPR042099">
    <property type="entry name" value="ANL_N_sf"/>
</dbReference>
<evidence type="ECO:0000256" key="2">
    <source>
        <dbReference type="ARBA" id="ARBA00022840"/>
    </source>
</evidence>
<feature type="domain" description="AMP-dependent synthetase/ligase" evidence="3">
    <location>
        <begin position="8"/>
        <end position="406"/>
    </location>
</feature>
<dbReference type="GO" id="GO:0016020">
    <property type="term" value="C:membrane"/>
    <property type="evidence" value="ECO:0007669"/>
    <property type="project" value="TreeGrafter"/>
</dbReference>
<dbReference type="PANTHER" id="PTHR43272:SF33">
    <property type="entry name" value="AMP-BINDING DOMAIN-CONTAINING PROTEIN-RELATED"/>
    <property type="match status" value="1"/>
</dbReference>
<organism evidence="4 5">
    <name type="scientific">Candidatus Buchananbacteria bacterium RIFCSPLOWO2_01_FULL_56_15</name>
    <dbReference type="NCBI Taxonomy" id="1797547"/>
    <lineage>
        <taxon>Bacteria</taxon>
        <taxon>Candidatus Buchananiibacteriota</taxon>
    </lineage>
</organism>
<evidence type="ECO:0000313" key="4">
    <source>
        <dbReference type="EMBL" id="OGY54602.1"/>
    </source>
</evidence>
<evidence type="ECO:0000259" key="3">
    <source>
        <dbReference type="Pfam" id="PF00501"/>
    </source>
</evidence>
<accession>A0A1G1YQH3</accession>
<comment type="caution">
    <text evidence="4">The sequence shown here is derived from an EMBL/GenBank/DDBJ whole genome shotgun (WGS) entry which is preliminary data.</text>
</comment>
<dbReference type="Proteomes" id="UP000178944">
    <property type="component" value="Unassembled WGS sequence"/>
</dbReference>
<dbReference type="Gene3D" id="3.40.50.12780">
    <property type="entry name" value="N-terminal domain of ligase-like"/>
    <property type="match status" value="1"/>
</dbReference>
<keyword evidence="1" id="KW-0547">Nucleotide-binding</keyword>
<dbReference type="GO" id="GO:0005524">
    <property type="term" value="F:ATP binding"/>
    <property type="evidence" value="ECO:0007669"/>
    <property type="project" value="UniProtKB-KW"/>
</dbReference>
<dbReference type="Pfam" id="PF00501">
    <property type="entry name" value="AMP-binding"/>
    <property type="match status" value="1"/>
</dbReference>
<gene>
    <name evidence="4" type="ORF">A2951_01330</name>
</gene>
<dbReference type="GO" id="GO:0004467">
    <property type="term" value="F:long-chain fatty acid-CoA ligase activity"/>
    <property type="evidence" value="ECO:0007669"/>
    <property type="project" value="TreeGrafter"/>
</dbReference>
<dbReference type="Pfam" id="PF23562">
    <property type="entry name" value="AMP-binding_C_3"/>
    <property type="match status" value="1"/>
</dbReference>
<dbReference type="InterPro" id="IPR000873">
    <property type="entry name" value="AMP-dep_synth/lig_dom"/>
</dbReference>
<dbReference type="AlphaFoldDB" id="A0A1G1YQH3"/>
<evidence type="ECO:0000313" key="5">
    <source>
        <dbReference type="Proteomes" id="UP000178944"/>
    </source>
</evidence>
<reference evidence="4 5" key="1">
    <citation type="journal article" date="2016" name="Nat. Commun.">
        <title>Thousands of microbial genomes shed light on interconnected biogeochemical processes in an aquifer system.</title>
        <authorList>
            <person name="Anantharaman K."/>
            <person name="Brown C.T."/>
            <person name="Hug L.A."/>
            <person name="Sharon I."/>
            <person name="Castelle C.J."/>
            <person name="Probst A.J."/>
            <person name="Thomas B.C."/>
            <person name="Singh A."/>
            <person name="Wilkins M.J."/>
            <person name="Karaoz U."/>
            <person name="Brodie E.L."/>
            <person name="Williams K.H."/>
            <person name="Hubbard S.S."/>
            <person name="Banfield J.F."/>
        </authorList>
    </citation>
    <scope>NUCLEOTIDE SEQUENCE [LARGE SCALE GENOMIC DNA]</scope>
</reference>
<name>A0A1G1YQH3_9BACT</name>
<dbReference type="EMBL" id="MHIQ01000031">
    <property type="protein sequence ID" value="OGY54602.1"/>
    <property type="molecule type" value="Genomic_DNA"/>
</dbReference>
<evidence type="ECO:0000256" key="1">
    <source>
        <dbReference type="ARBA" id="ARBA00022741"/>
    </source>
</evidence>
<dbReference type="CDD" id="cd05907">
    <property type="entry name" value="VL_LC_FACS_like"/>
    <property type="match status" value="1"/>
</dbReference>
<proteinExistence type="predicted"/>
<dbReference type="SUPFAM" id="SSF56801">
    <property type="entry name" value="Acetyl-CoA synthetase-like"/>
    <property type="match status" value="1"/>
</dbReference>
<dbReference type="PANTHER" id="PTHR43272">
    <property type="entry name" value="LONG-CHAIN-FATTY-ACID--COA LIGASE"/>
    <property type="match status" value="1"/>
</dbReference>
<keyword evidence="2" id="KW-0067">ATP-binding</keyword>